<dbReference type="STRING" id="420778.A0A1S8BCJ6"/>
<evidence type="ECO:0000256" key="4">
    <source>
        <dbReference type="ARBA" id="ARBA00022723"/>
    </source>
</evidence>
<comment type="similarity">
    <text evidence="2 9">Belongs to the cytochrome P450 family.</text>
</comment>
<evidence type="ECO:0000256" key="7">
    <source>
        <dbReference type="ARBA" id="ARBA00023033"/>
    </source>
</evidence>
<dbReference type="InterPro" id="IPR017972">
    <property type="entry name" value="Cyt_P450_CS"/>
</dbReference>
<evidence type="ECO:0000256" key="2">
    <source>
        <dbReference type="ARBA" id="ARBA00010617"/>
    </source>
</evidence>
<dbReference type="SUPFAM" id="SSF48264">
    <property type="entry name" value="Cytochrome P450"/>
    <property type="match status" value="1"/>
</dbReference>
<dbReference type="Proteomes" id="UP000190776">
    <property type="component" value="Unassembled WGS sequence"/>
</dbReference>
<dbReference type="InterPro" id="IPR002401">
    <property type="entry name" value="Cyt_P450_E_grp-I"/>
</dbReference>
<keyword evidence="5 9" id="KW-0560">Oxidoreductase</keyword>
<dbReference type="GO" id="GO:0020037">
    <property type="term" value="F:heme binding"/>
    <property type="evidence" value="ECO:0007669"/>
    <property type="project" value="InterPro"/>
</dbReference>
<evidence type="ECO:0000256" key="3">
    <source>
        <dbReference type="ARBA" id="ARBA00022617"/>
    </source>
</evidence>
<keyword evidence="6 8" id="KW-0408">Iron</keyword>
<dbReference type="Gene3D" id="1.10.630.10">
    <property type="entry name" value="Cytochrome P450"/>
    <property type="match status" value="1"/>
</dbReference>
<dbReference type="InterPro" id="IPR036396">
    <property type="entry name" value="Cyt_P450_sf"/>
</dbReference>
<reference evidence="10 11" key="1">
    <citation type="submission" date="2017-01" db="EMBL/GenBank/DDBJ databases">
        <title>Draft genome sequence of Diplodia seriata F98.1, a fungal species involved in grapevine trunk diseases.</title>
        <authorList>
            <person name="Robert-Siegwald G."/>
            <person name="Vallet J."/>
            <person name="Abou-Mansour E."/>
            <person name="Xu J."/>
            <person name="Rey P."/>
            <person name="Bertsch C."/>
            <person name="Rego C."/>
            <person name="Larignon P."/>
            <person name="Fontaine F."/>
            <person name="Lebrun M.-H."/>
        </authorList>
    </citation>
    <scope>NUCLEOTIDE SEQUENCE [LARGE SCALE GENOMIC DNA]</scope>
    <source>
        <strain evidence="10 11">F98.1</strain>
    </source>
</reference>
<evidence type="ECO:0000313" key="10">
    <source>
        <dbReference type="EMBL" id="OMP85175.1"/>
    </source>
</evidence>
<dbReference type="GO" id="GO:0004497">
    <property type="term" value="F:monooxygenase activity"/>
    <property type="evidence" value="ECO:0007669"/>
    <property type="project" value="UniProtKB-KW"/>
</dbReference>
<protein>
    <submittedName>
        <fullName evidence="10">Averantin oxidoreductase</fullName>
    </submittedName>
</protein>
<dbReference type="Pfam" id="PF00067">
    <property type="entry name" value="p450"/>
    <property type="match status" value="1"/>
</dbReference>
<sequence length="106" mass="11993">VGSQNYTVLRDATAFPDPGNFFPERWLGEEGDELRREAFTPFSVGPRACIGINLAKMELNKLVAAFFLRFNAEVDESMREEDMRMYDLFSAGPSGGKLLIRLAERK</sequence>
<dbReference type="EMBL" id="MSZU01000085">
    <property type="protein sequence ID" value="OMP85175.1"/>
    <property type="molecule type" value="Genomic_DNA"/>
</dbReference>
<dbReference type="PANTHER" id="PTHR24305">
    <property type="entry name" value="CYTOCHROME P450"/>
    <property type="match status" value="1"/>
</dbReference>
<evidence type="ECO:0000256" key="9">
    <source>
        <dbReference type="RuleBase" id="RU000461"/>
    </source>
</evidence>
<dbReference type="InterPro" id="IPR050121">
    <property type="entry name" value="Cytochrome_P450_monoxygenase"/>
</dbReference>
<evidence type="ECO:0000256" key="8">
    <source>
        <dbReference type="PIRSR" id="PIRSR602401-1"/>
    </source>
</evidence>
<keyword evidence="4 8" id="KW-0479">Metal-binding</keyword>
<dbReference type="AlphaFoldDB" id="A0A1S8BCJ6"/>
<organism evidence="10 11">
    <name type="scientific">Diplodia seriata</name>
    <dbReference type="NCBI Taxonomy" id="420778"/>
    <lineage>
        <taxon>Eukaryota</taxon>
        <taxon>Fungi</taxon>
        <taxon>Dikarya</taxon>
        <taxon>Ascomycota</taxon>
        <taxon>Pezizomycotina</taxon>
        <taxon>Dothideomycetes</taxon>
        <taxon>Dothideomycetes incertae sedis</taxon>
        <taxon>Botryosphaeriales</taxon>
        <taxon>Botryosphaeriaceae</taxon>
        <taxon>Diplodia</taxon>
    </lineage>
</organism>
<proteinExistence type="inferred from homology"/>
<dbReference type="PRINTS" id="PR00463">
    <property type="entry name" value="EP450I"/>
</dbReference>
<evidence type="ECO:0000256" key="5">
    <source>
        <dbReference type="ARBA" id="ARBA00023002"/>
    </source>
</evidence>
<accession>A0A1S8BCJ6</accession>
<feature type="binding site" description="axial binding residue" evidence="8">
    <location>
        <position position="49"/>
    </location>
    <ligand>
        <name>heme</name>
        <dbReference type="ChEBI" id="CHEBI:30413"/>
    </ligand>
    <ligandPart>
        <name>Fe</name>
        <dbReference type="ChEBI" id="CHEBI:18248"/>
    </ligandPart>
</feature>
<feature type="non-terminal residue" evidence="10">
    <location>
        <position position="1"/>
    </location>
</feature>
<comment type="cofactor">
    <cofactor evidence="1 8">
        <name>heme</name>
        <dbReference type="ChEBI" id="CHEBI:30413"/>
    </cofactor>
</comment>
<gene>
    <name evidence="10" type="ORF">BK809_0000275</name>
</gene>
<dbReference type="PROSITE" id="PS00086">
    <property type="entry name" value="CYTOCHROME_P450"/>
    <property type="match status" value="1"/>
</dbReference>
<comment type="caution">
    <text evidence="10">The sequence shown here is derived from an EMBL/GenBank/DDBJ whole genome shotgun (WGS) entry which is preliminary data.</text>
</comment>
<dbReference type="GO" id="GO:0016705">
    <property type="term" value="F:oxidoreductase activity, acting on paired donors, with incorporation or reduction of molecular oxygen"/>
    <property type="evidence" value="ECO:0007669"/>
    <property type="project" value="InterPro"/>
</dbReference>
<evidence type="ECO:0000256" key="6">
    <source>
        <dbReference type="ARBA" id="ARBA00023004"/>
    </source>
</evidence>
<evidence type="ECO:0000313" key="11">
    <source>
        <dbReference type="Proteomes" id="UP000190776"/>
    </source>
</evidence>
<name>A0A1S8BCJ6_9PEZI</name>
<dbReference type="PANTHER" id="PTHR24305:SF29">
    <property type="entry name" value="BENZOATE-PARA-HYDROXYLASE"/>
    <property type="match status" value="1"/>
</dbReference>
<dbReference type="GO" id="GO:0005506">
    <property type="term" value="F:iron ion binding"/>
    <property type="evidence" value="ECO:0007669"/>
    <property type="project" value="InterPro"/>
</dbReference>
<dbReference type="OrthoDB" id="1470350at2759"/>
<dbReference type="InterPro" id="IPR001128">
    <property type="entry name" value="Cyt_P450"/>
</dbReference>
<keyword evidence="7 9" id="KW-0503">Monooxygenase</keyword>
<keyword evidence="3 8" id="KW-0349">Heme</keyword>
<evidence type="ECO:0000256" key="1">
    <source>
        <dbReference type="ARBA" id="ARBA00001971"/>
    </source>
</evidence>